<accession>A0A316JE50</accession>
<keyword evidence="1" id="KW-0418">Kinase</keyword>
<proteinExistence type="predicted"/>
<reference evidence="1 2" key="1">
    <citation type="submission" date="2018-05" db="EMBL/GenBank/DDBJ databases">
        <title>Comparative genomic sequence analysis between strain HN4 and CCM 8460T (Falsochrobactrum ovis) will provide more evidence to prove that HN4 is a new species of Falsochrobactrum.</title>
        <authorList>
            <person name="Lyu W."/>
            <person name="Sun L."/>
            <person name="Yao L."/>
        </authorList>
    </citation>
    <scope>NUCLEOTIDE SEQUENCE [LARGE SCALE GENOMIC DNA]</scope>
    <source>
        <strain evidence="1 2">HN4</strain>
    </source>
</reference>
<dbReference type="Pfam" id="PF13328">
    <property type="entry name" value="HD_4"/>
    <property type="match status" value="1"/>
</dbReference>
<dbReference type="Gene3D" id="1.10.3210.10">
    <property type="entry name" value="Hypothetical protein af1432"/>
    <property type="match status" value="1"/>
</dbReference>
<evidence type="ECO:0000313" key="2">
    <source>
        <dbReference type="Proteomes" id="UP000245865"/>
    </source>
</evidence>
<comment type="caution">
    <text evidence="1">The sequence shown here is derived from an EMBL/GenBank/DDBJ whole genome shotgun (WGS) entry which is preliminary data.</text>
</comment>
<dbReference type="AlphaFoldDB" id="A0A316JE50"/>
<organism evidence="1 2">
    <name type="scientific">Falsochrobactrum shanghaiense</name>
    <dbReference type="NCBI Taxonomy" id="2201899"/>
    <lineage>
        <taxon>Bacteria</taxon>
        <taxon>Pseudomonadati</taxon>
        <taxon>Pseudomonadota</taxon>
        <taxon>Alphaproteobacteria</taxon>
        <taxon>Hyphomicrobiales</taxon>
        <taxon>Brucellaceae</taxon>
        <taxon>Falsochrobactrum</taxon>
    </lineage>
</organism>
<dbReference type="Proteomes" id="UP000245865">
    <property type="component" value="Unassembled WGS sequence"/>
</dbReference>
<dbReference type="EMBL" id="QGDB01000002">
    <property type="protein sequence ID" value="PWL18875.1"/>
    <property type="molecule type" value="Genomic_DNA"/>
</dbReference>
<sequence>MALSRLDNAIRMAVVAHAGQTDLADQPYILHPLRVMLAMEAEDERVVAVLHDVLEDCSCYTEGDIRFLFGDTVADAVSALTRQEGETYSDFIIRCRENPIAARVKLGDIKDNMSPSRSSSLKLSHKMRYEAAIKVLSGRAALRERE</sequence>
<keyword evidence="2" id="KW-1185">Reference proteome</keyword>
<evidence type="ECO:0000313" key="1">
    <source>
        <dbReference type="EMBL" id="PWL18875.1"/>
    </source>
</evidence>
<name>A0A316JE50_9HYPH</name>
<gene>
    <name evidence="1" type="ORF">DKP76_07385</name>
</gene>
<protein>
    <submittedName>
        <fullName evidence="1">GTP pyrophosphokinase</fullName>
    </submittedName>
</protein>
<dbReference type="OrthoDB" id="9802385at2"/>
<dbReference type="SUPFAM" id="SSF109604">
    <property type="entry name" value="HD-domain/PDEase-like"/>
    <property type="match status" value="1"/>
</dbReference>
<dbReference type="RefSeq" id="WP_109705769.1">
    <property type="nucleotide sequence ID" value="NZ_QGDB01000002.1"/>
</dbReference>
<dbReference type="GO" id="GO:0016301">
    <property type="term" value="F:kinase activity"/>
    <property type="evidence" value="ECO:0007669"/>
    <property type="project" value="UniProtKB-KW"/>
</dbReference>
<keyword evidence="1" id="KW-0808">Transferase</keyword>